<proteinExistence type="predicted"/>
<name>A0A160TDZ0_9ZZZZ</name>
<dbReference type="EMBL" id="CZQC01000058">
    <property type="protein sequence ID" value="CUS41938.1"/>
    <property type="molecule type" value="Genomic_DNA"/>
</dbReference>
<gene>
    <name evidence="1" type="ORF">MGWOODY_Tha2986</name>
</gene>
<organism evidence="1">
    <name type="scientific">hydrothermal vent metagenome</name>
    <dbReference type="NCBI Taxonomy" id="652676"/>
    <lineage>
        <taxon>unclassified sequences</taxon>
        <taxon>metagenomes</taxon>
        <taxon>ecological metagenomes</taxon>
    </lineage>
</organism>
<evidence type="ECO:0000313" key="1">
    <source>
        <dbReference type="EMBL" id="CUS41938.1"/>
    </source>
</evidence>
<protein>
    <submittedName>
        <fullName evidence="1">Uncharacterized protein</fullName>
    </submittedName>
</protein>
<sequence length="188" mass="20737">MTEKHTPDYLSDISTKLSVNGIASDGIWYHGTASGLVDAIVADGLIGGGDSEFLNRTQQTLGTIGGRQFESKDPVFITQSKELAYYWAEQKTRARNIYFQKDETPVVFAINLPSELADRVKPDVGAAALVMEPGNDYVTKLQELYIDNGITLNEVNPLQVDRSYFLQMLAMAYIQDQIPATALTLLKA</sequence>
<accession>A0A160TDZ0</accession>
<reference evidence="1" key="1">
    <citation type="submission" date="2015-10" db="EMBL/GenBank/DDBJ databases">
        <authorList>
            <person name="Gilbert D.G."/>
        </authorList>
    </citation>
    <scope>NUCLEOTIDE SEQUENCE</scope>
</reference>
<dbReference type="AlphaFoldDB" id="A0A160TDZ0"/>